<dbReference type="EMBL" id="ML996268">
    <property type="protein sequence ID" value="KAF2728752.1"/>
    <property type="molecule type" value="Genomic_DNA"/>
</dbReference>
<evidence type="ECO:0000256" key="4">
    <source>
        <dbReference type="ARBA" id="ARBA00023136"/>
    </source>
</evidence>
<accession>A0A9P4QPY4</accession>
<name>A0A9P4QPY4_9PLEO</name>
<dbReference type="Gene3D" id="1.20.58.340">
    <property type="entry name" value="Magnesium transport protein CorA, transmembrane region"/>
    <property type="match status" value="1"/>
</dbReference>
<dbReference type="SUPFAM" id="SSF144083">
    <property type="entry name" value="Magnesium transport protein CorA, transmembrane region"/>
    <property type="match status" value="1"/>
</dbReference>
<evidence type="ECO:0000256" key="2">
    <source>
        <dbReference type="ARBA" id="ARBA00022692"/>
    </source>
</evidence>
<organism evidence="6 7">
    <name type="scientific">Polyplosphaeria fusca</name>
    <dbReference type="NCBI Taxonomy" id="682080"/>
    <lineage>
        <taxon>Eukaryota</taxon>
        <taxon>Fungi</taxon>
        <taxon>Dikarya</taxon>
        <taxon>Ascomycota</taxon>
        <taxon>Pezizomycotina</taxon>
        <taxon>Dothideomycetes</taxon>
        <taxon>Pleosporomycetidae</taxon>
        <taxon>Pleosporales</taxon>
        <taxon>Tetraplosphaeriaceae</taxon>
        <taxon>Polyplosphaeria</taxon>
    </lineage>
</organism>
<dbReference type="AlphaFoldDB" id="A0A9P4QPY4"/>
<comment type="subcellular location">
    <subcellularLocation>
        <location evidence="1">Membrane</location>
        <topology evidence="1">Multi-pass membrane protein</topology>
    </subcellularLocation>
</comment>
<dbReference type="Pfam" id="PF01544">
    <property type="entry name" value="CorA"/>
    <property type="match status" value="1"/>
</dbReference>
<dbReference type="OrthoDB" id="3231000at2759"/>
<dbReference type="GO" id="GO:0046873">
    <property type="term" value="F:metal ion transmembrane transporter activity"/>
    <property type="evidence" value="ECO:0007669"/>
    <property type="project" value="InterPro"/>
</dbReference>
<comment type="caution">
    <text evidence="6">The sequence shown here is derived from an EMBL/GenBank/DDBJ whole genome shotgun (WGS) entry which is preliminary data.</text>
</comment>
<proteinExistence type="predicted"/>
<reference evidence="6" key="1">
    <citation type="journal article" date="2020" name="Stud. Mycol.">
        <title>101 Dothideomycetes genomes: a test case for predicting lifestyles and emergence of pathogens.</title>
        <authorList>
            <person name="Haridas S."/>
            <person name="Albert R."/>
            <person name="Binder M."/>
            <person name="Bloem J."/>
            <person name="Labutti K."/>
            <person name="Salamov A."/>
            <person name="Andreopoulos B."/>
            <person name="Baker S."/>
            <person name="Barry K."/>
            <person name="Bills G."/>
            <person name="Bluhm B."/>
            <person name="Cannon C."/>
            <person name="Castanera R."/>
            <person name="Culley D."/>
            <person name="Daum C."/>
            <person name="Ezra D."/>
            <person name="Gonzalez J."/>
            <person name="Henrissat B."/>
            <person name="Kuo A."/>
            <person name="Liang C."/>
            <person name="Lipzen A."/>
            <person name="Lutzoni F."/>
            <person name="Magnuson J."/>
            <person name="Mondo S."/>
            <person name="Nolan M."/>
            <person name="Ohm R."/>
            <person name="Pangilinan J."/>
            <person name="Park H.-J."/>
            <person name="Ramirez L."/>
            <person name="Alfaro M."/>
            <person name="Sun H."/>
            <person name="Tritt A."/>
            <person name="Yoshinaga Y."/>
            <person name="Zwiers L.-H."/>
            <person name="Turgeon B."/>
            <person name="Goodwin S."/>
            <person name="Spatafora J."/>
            <person name="Crous P."/>
            <person name="Grigoriev I."/>
        </authorList>
    </citation>
    <scope>NUCLEOTIDE SEQUENCE</scope>
    <source>
        <strain evidence="6">CBS 125425</strain>
    </source>
</reference>
<evidence type="ECO:0000256" key="5">
    <source>
        <dbReference type="SAM" id="Phobius"/>
    </source>
</evidence>
<sequence>TAALLETKRSVEQAESIGRLTFLAFLFLPLSFTAAIFGMNFREIGGELSIWVWVAVSVPVFGVTMVVCF</sequence>
<evidence type="ECO:0000256" key="1">
    <source>
        <dbReference type="ARBA" id="ARBA00004141"/>
    </source>
</evidence>
<feature type="non-terminal residue" evidence="6">
    <location>
        <position position="69"/>
    </location>
</feature>
<dbReference type="GO" id="GO:0016020">
    <property type="term" value="C:membrane"/>
    <property type="evidence" value="ECO:0007669"/>
    <property type="project" value="UniProtKB-SubCell"/>
</dbReference>
<protein>
    <submittedName>
        <fullName evidence="6">Uncharacterized protein</fullName>
    </submittedName>
</protein>
<keyword evidence="7" id="KW-1185">Reference proteome</keyword>
<evidence type="ECO:0000313" key="7">
    <source>
        <dbReference type="Proteomes" id="UP000799444"/>
    </source>
</evidence>
<dbReference type="InterPro" id="IPR045863">
    <property type="entry name" value="CorA_TM1_TM2"/>
</dbReference>
<gene>
    <name evidence="6" type="ORF">EJ04DRAFT_388795</name>
</gene>
<feature type="transmembrane region" description="Helical" evidence="5">
    <location>
        <begin position="20"/>
        <end position="38"/>
    </location>
</feature>
<feature type="non-terminal residue" evidence="6">
    <location>
        <position position="1"/>
    </location>
</feature>
<dbReference type="Proteomes" id="UP000799444">
    <property type="component" value="Unassembled WGS sequence"/>
</dbReference>
<feature type="transmembrane region" description="Helical" evidence="5">
    <location>
        <begin position="50"/>
        <end position="68"/>
    </location>
</feature>
<keyword evidence="4 5" id="KW-0472">Membrane</keyword>
<keyword evidence="3 5" id="KW-1133">Transmembrane helix</keyword>
<evidence type="ECO:0000256" key="3">
    <source>
        <dbReference type="ARBA" id="ARBA00022989"/>
    </source>
</evidence>
<keyword evidence="2 5" id="KW-0812">Transmembrane</keyword>
<evidence type="ECO:0000313" key="6">
    <source>
        <dbReference type="EMBL" id="KAF2728752.1"/>
    </source>
</evidence>
<dbReference type="InterPro" id="IPR002523">
    <property type="entry name" value="MgTranspt_CorA/ZnTranspt_ZntB"/>
</dbReference>